<feature type="DNA-binding region" description="H-T-H motif" evidence="2">
    <location>
        <begin position="35"/>
        <end position="54"/>
    </location>
</feature>
<dbReference type="Gene3D" id="1.10.357.10">
    <property type="entry name" value="Tetracycline Repressor, domain 2"/>
    <property type="match status" value="1"/>
</dbReference>
<feature type="domain" description="HTH tetR-type" evidence="3">
    <location>
        <begin position="12"/>
        <end position="72"/>
    </location>
</feature>
<organism evidence="4 5">
    <name type="scientific">Lacticaseibacillus zeae DSM 20178 = KCTC 3804</name>
    <dbReference type="NCBI Taxonomy" id="1423816"/>
    <lineage>
        <taxon>Bacteria</taxon>
        <taxon>Bacillati</taxon>
        <taxon>Bacillota</taxon>
        <taxon>Bacilli</taxon>
        <taxon>Lactobacillales</taxon>
        <taxon>Lactobacillaceae</taxon>
        <taxon>Lacticaseibacillus</taxon>
    </lineage>
</organism>
<comment type="caution">
    <text evidence="4">The sequence shown here is derived from an EMBL/GenBank/DDBJ whole genome shotgun (WGS) entry which is preliminary data.</text>
</comment>
<evidence type="ECO:0000256" key="1">
    <source>
        <dbReference type="ARBA" id="ARBA00023125"/>
    </source>
</evidence>
<dbReference type="PROSITE" id="PS50977">
    <property type="entry name" value="HTH_TETR_2"/>
    <property type="match status" value="1"/>
</dbReference>
<evidence type="ECO:0000256" key="2">
    <source>
        <dbReference type="PROSITE-ProRule" id="PRU00335"/>
    </source>
</evidence>
<dbReference type="EMBL" id="AZCT01000026">
    <property type="protein sequence ID" value="KRK10003.1"/>
    <property type="molecule type" value="Genomic_DNA"/>
</dbReference>
<dbReference type="InterPro" id="IPR009057">
    <property type="entry name" value="Homeodomain-like_sf"/>
</dbReference>
<name>A0A0R1EP56_LACZE</name>
<dbReference type="PATRIC" id="fig|1423816.3.peg.2012"/>
<dbReference type="Pfam" id="PF00440">
    <property type="entry name" value="TetR_N"/>
    <property type="match status" value="1"/>
</dbReference>
<proteinExistence type="predicted"/>
<keyword evidence="1 2" id="KW-0238">DNA-binding</keyword>
<sequence>MMVLSTFEHLDENKQQRILAALVTEFSKYPLAQAQVARIVKQADIARGAFYKYFSDLKDAYQYAFKEVIGRLHTGIAGPEMRRDPYAATVAFLQEADESQDRDFIRLHFTKNSGMVTVGEPPIAANAMEWAVTTLCHSAISQALANPEQADLILKNLKAALLQLHVKES</sequence>
<evidence type="ECO:0000259" key="3">
    <source>
        <dbReference type="PROSITE" id="PS50977"/>
    </source>
</evidence>
<reference evidence="4 5" key="1">
    <citation type="journal article" date="2015" name="Genome Announc.">
        <title>Expanding the biotechnology potential of lactobacilli through comparative genomics of 213 strains and associated genera.</title>
        <authorList>
            <person name="Sun Z."/>
            <person name="Harris H.M."/>
            <person name="McCann A."/>
            <person name="Guo C."/>
            <person name="Argimon S."/>
            <person name="Zhang W."/>
            <person name="Yang X."/>
            <person name="Jeffery I.B."/>
            <person name="Cooney J.C."/>
            <person name="Kagawa T.F."/>
            <person name="Liu W."/>
            <person name="Song Y."/>
            <person name="Salvetti E."/>
            <person name="Wrobel A."/>
            <person name="Rasinkangas P."/>
            <person name="Parkhill J."/>
            <person name="Rea M.C."/>
            <person name="O'Sullivan O."/>
            <person name="Ritari J."/>
            <person name="Douillard F.P."/>
            <person name="Paul Ross R."/>
            <person name="Yang R."/>
            <person name="Briner A.E."/>
            <person name="Felis G.E."/>
            <person name="de Vos W.M."/>
            <person name="Barrangou R."/>
            <person name="Klaenhammer T.R."/>
            <person name="Caufield P.W."/>
            <person name="Cui Y."/>
            <person name="Zhang H."/>
            <person name="O'Toole P.W."/>
        </authorList>
    </citation>
    <scope>NUCLEOTIDE SEQUENCE [LARGE SCALE GENOMIC DNA]</scope>
    <source>
        <strain evidence="4 5">DSM 20178</strain>
    </source>
</reference>
<protein>
    <submittedName>
        <fullName evidence="4">TetR family transcriptional regulator</fullName>
    </submittedName>
</protein>
<dbReference type="SUPFAM" id="SSF46689">
    <property type="entry name" value="Homeodomain-like"/>
    <property type="match status" value="1"/>
</dbReference>
<evidence type="ECO:0000313" key="4">
    <source>
        <dbReference type="EMBL" id="KRK10003.1"/>
    </source>
</evidence>
<gene>
    <name evidence="4" type="ORF">FD51_GL001937</name>
</gene>
<dbReference type="eggNOG" id="COG1309">
    <property type="taxonomic scope" value="Bacteria"/>
</dbReference>
<dbReference type="InterPro" id="IPR001647">
    <property type="entry name" value="HTH_TetR"/>
</dbReference>
<evidence type="ECO:0000313" key="5">
    <source>
        <dbReference type="Proteomes" id="UP000051984"/>
    </source>
</evidence>
<dbReference type="Proteomes" id="UP000051984">
    <property type="component" value="Unassembled WGS sequence"/>
</dbReference>
<dbReference type="AlphaFoldDB" id="A0A0R1EP56"/>
<dbReference type="GO" id="GO:0003677">
    <property type="term" value="F:DNA binding"/>
    <property type="evidence" value="ECO:0007669"/>
    <property type="project" value="UniProtKB-UniRule"/>
</dbReference>
<accession>A0A0R1EP56</accession>